<sequence>MKGIIGYFRALLSPQFAPTGIKVAVIVGTILLTINHGYAIMLGRMTGDRWLAALLTYLVPYLVNVHGQYSSYHRQQWPKKSPK</sequence>
<feature type="transmembrane region" description="Helical" evidence="1">
    <location>
        <begin position="20"/>
        <end position="38"/>
    </location>
</feature>
<accession>A0A0A1VTF5</accession>
<evidence type="ECO:0000313" key="3">
    <source>
        <dbReference type="Proteomes" id="UP000030321"/>
    </source>
</evidence>
<dbReference type="EMBL" id="BBPA01000025">
    <property type="protein sequence ID" value="GAL92753.1"/>
    <property type="molecule type" value="Genomic_DNA"/>
</dbReference>
<organism evidence="2 3">
    <name type="scientific">Microcystis aeruginosa NIES-44</name>
    <dbReference type="NCBI Taxonomy" id="449439"/>
    <lineage>
        <taxon>Bacteria</taxon>
        <taxon>Bacillati</taxon>
        <taxon>Cyanobacteriota</taxon>
        <taxon>Cyanophyceae</taxon>
        <taxon>Oscillatoriophycideae</taxon>
        <taxon>Chroococcales</taxon>
        <taxon>Microcystaceae</taxon>
        <taxon>Microcystis</taxon>
    </lineage>
</organism>
<name>A0A0A1VTF5_MICAE</name>
<dbReference type="NCBIfam" id="NF038050">
    <property type="entry name" value="NrtS"/>
    <property type="match status" value="1"/>
</dbReference>
<dbReference type="RefSeq" id="WP_045358541.1">
    <property type="nucleotide sequence ID" value="NZ_BBPA01000025.1"/>
</dbReference>
<dbReference type="AlphaFoldDB" id="A0A0A1VTF5"/>
<evidence type="ECO:0000313" key="2">
    <source>
        <dbReference type="EMBL" id="GAL92753.1"/>
    </source>
</evidence>
<dbReference type="InterPro" id="IPR047700">
    <property type="entry name" value="NrtS-like"/>
</dbReference>
<comment type="caution">
    <text evidence="2">The sequence shown here is derived from an EMBL/GenBank/DDBJ whole genome shotgun (WGS) entry which is preliminary data.</text>
</comment>
<dbReference type="Proteomes" id="UP000030321">
    <property type="component" value="Unassembled WGS sequence"/>
</dbReference>
<keyword evidence="1" id="KW-1133">Transmembrane helix</keyword>
<feature type="transmembrane region" description="Helical" evidence="1">
    <location>
        <begin position="50"/>
        <end position="69"/>
    </location>
</feature>
<keyword evidence="1" id="KW-0812">Transmembrane</keyword>
<proteinExistence type="predicted"/>
<evidence type="ECO:0000256" key="1">
    <source>
        <dbReference type="SAM" id="Phobius"/>
    </source>
</evidence>
<reference evidence="3" key="1">
    <citation type="journal article" date="2015" name="Genome">
        <title>Whole Genome Sequence of the Non-Microcystin-Producing Microcystis aeruginosa Strain NIES-44.</title>
        <authorList>
            <person name="Okano K."/>
            <person name="Miyata N."/>
            <person name="Ozaki Y."/>
        </authorList>
    </citation>
    <scope>NUCLEOTIDE SEQUENCE [LARGE SCALE GENOMIC DNA]</scope>
    <source>
        <strain evidence="3">NIES-44</strain>
    </source>
</reference>
<gene>
    <name evidence="2" type="ORF">N44_01311</name>
</gene>
<protein>
    <submittedName>
        <fullName evidence="2">Uncharacterized protein</fullName>
    </submittedName>
</protein>
<keyword evidence="1" id="KW-0472">Membrane</keyword>